<name>A0A3L7DSU9_9GAMM</name>
<keyword evidence="2" id="KW-0815">Transposition</keyword>
<evidence type="ECO:0000256" key="3">
    <source>
        <dbReference type="ARBA" id="ARBA00023125"/>
    </source>
</evidence>
<organism evidence="7 8">
    <name type="scientific">Seongchinamella sediminis</name>
    <dbReference type="NCBI Taxonomy" id="2283635"/>
    <lineage>
        <taxon>Bacteria</taxon>
        <taxon>Pseudomonadati</taxon>
        <taxon>Pseudomonadota</taxon>
        <taxon>Gammaproteobacteria</taxon>
        <taxon>Cellvibrionales</taxon>
        <taxon>Halieaceae</taxon>
        <taxon>Seongchinamella</taxon>
    </lineage>
</organism>
<feature type="domain" description="Transposase IS4-like" evidence="6">
    <location>
        <begin position="106"/>
        <end position="246"/>
    </location>
</feature>
<dbReference type="InterPro" id="IPR002559">
    <property type="entry name" value="Transposase_11"/>
</dbReference>
<comment type="similarity">
    <text evidence="1">Belongs to the transposase 11 family.</text>
</comment>
<reference evidence="7 8" key="1">
    <citation type="submission" date="2018-07" db="EMBL/GenBank/DDBJ databases">
        <title>Halioglobus sp. genome submission.</title>
        <authorList>
            <person name="Ye M.-Q."/>
            <person name="Du Z.-J."/>
        </authorList>
    </citation>
    <scope>NUCLEOTIDE SEQUENCE [LARGE SCALE GENOMIC DNA]</scope>
    <source>
        <strain evidence="7 8">U0301</strain>
    </source>
</reference>
<evidence type="ECO:0000256" key="5">
    <source>
        <dbReference type="SAM" id="MobiDB-lite"/>
    </source>
</evidence>
<keyword evidence="4" id="KW-0233">DNA recombination</keyword>
<evidence type="ECO:0000256" key="1">
    <source>
        <dbReference type="ARBA" id="ARBA00010075"/>
    </source>
</evidence>
<dbReference type="NCBIfam" id="NF033581">
    <property type="entry name" value="transpos_IS5_4"/>
    <property type="match status" value="1"/>
</dbReference>
<feature type="region of interest" description="Disordered" evidence="5">
    <location>
        <begin position="53"/>
        <end position="113"/>
    </location>
</feature>
<evidence type="ECO:0000259" key="6">
    <source>
        <dbReference type="Pfam" id="PF01609"/>
    </source>
</evidence>
<dbReference type="GO" id="GO:0006313">
    <property type="term" value="P:DNA transposition"/>
    <property type="evidence" value="ECO:0007669"/>
    <property type="project" value="InterPro"/>
</dbReference>
<dbReference type="Proteomes" id="UP000265509">
    <property type="component" value="Unassembled WGS sequence"/>
</dbReference>
<comment type="caution">
    <text evidence="7">The sequence shown here is derived from an EMBL/GenBank/DDBJ whole genome shotgun (WGS) entry which is preliminary data.</text>
</comment>
<evidence type="ECO:0000256" key="4">
    <source>
        <dbReference type="ARBA" id="ARBA00023172"/>
    </source>
</evidence>
<keyword evidence="8" id="KW-1185">Reference proteome</keyword>
<dbReference type="PANTHER" id="PTHR35604:SF2">
    <property type="entry name" value="TRANSPOSASE INSH FOR INSERTION SEQUENCE ELEMENT IS5A-RELATED"/>
    <property type="match status" value="1"/>
</dbReference>
<evidence type="ECO:0000313" key="7">
    <source>
        <dbReference type="EMBL" id="RLQ20136.1"/>
    </source>
</evidence>
<dbReference type="InterPro" id="IPR047959">
    <property type="entry name" value="Transpos_IS5"/>
</dbReference>
<evidence type="ECO:0000256" key="2">
    <source>
        <dbReference type="ARBA" id="ARBA00022578"/>
    </source>
</evidence>
<sequence length="258" mass="28558">PSTFSKNRDRLAQADIGRRLFEEIVEMARRRSLTSNDHFSVDGTLIAAWASHKSVRRKDGSDDDSPDGVGRNAGRNFHGEKRSNKTHASRTDPEALLASKGQGMGARPSYTGHTLMENRNGLLVNADLTLATGTAERDAAIDMATVLKSGATLGADKGYDTREFVDVLRFLDVTPHVAQNLKRAGGSAIDGRTTRHAGYEISQRVRKRVEEPFGWAKQIGGLRQTKFRGLTRVRQDFLRVMAAYNLVRIRNLVPEAAW</sequence>
<dbReference type="GO" id="GO:0004803">
    <property type="term" value="F:transposase activity"/>
    <property type="evidence" value="ECO:0007669"/>
    <property type="project" value="InterPro"/>
</dbReference>
<dbReference type="AlphaFoldDB" id="A0A3L7DSU9"/>
<gene>
    <name evidence="7" type="ORF">DWB85_19330</name>
</gene>
<keyword evidence="3" id="KW-0238">DNA-binding</keyword>
<accession>A0A3L7DSU9</accession>
<protein>
    <submittedName>
        <fullName evidence="7">IS5 family transposase</fullName>
    </submittedName>
</protein>
<evidence type="ECO:0000313" key="8">
    <source>
        <dbReference type="Proteomes" id="UP000265509"/>
    </source>
</evidence>
<feature type="non-terminal residue" evidence="7">
    <location>
        <position position="1"/>
    </location>
</feature>
<dbReference type="OrthoDB" id="9182628at2"/>
<dbReference type="GO" id="GO:0003677">
    <property type="term" value="F:DNA binding"/>
    <property type="evidence" value="ECO:0007669"/>
    <property type="project" value="UniProtKB-KW"/>
</dbReference>
<dbReference type="PANTHER" id="PTHR35604">
    <property type="entry name" value="TRANSPOSASE INSH FOR INSERTION SEQUENCE ELEMENT IS5A-RELATED"/>
    <property type="match status" value="1"/>
</dbReference>
<feature type="compositionally biased region" description="Basic and acidic residues" evidence="5">
    <location>
        <begin position="77"/>
        <end position="93"/>
    </location>
</feature>
<dbReference type="RefSeq" id="WP_117957711.1">
    <property type="nucleotide sequence ID" value="NZ_QRAN01000065.1"/>
</dbReference>
<dbReference type="Pfam" id="PF01609">
    <property type="entry name" value="DDE_Tnp_1"/>
    <property type="match status" value="1"/>
</dbReference>
<proteinExistence type="inferred from homology"/>
<dbReference type="EMBL" id="QRAN01000065">
    <property type="protein sequence ID" value="RLQ20136.1"/>
    <property type="molecule type" value="Genomic_DNA"/>
</dbReference>